<dbReference type="InterPro" id="IPR032675">
    <property type="entry name" value="LRR_dom_sf"/>
</dbReference>
<evidence type="ECO:0000259" key="10">
    <source>
        <dbReference type="Pfam" id="PF25019"/>
    </source>
</evidence>
<dbReference type="Proteomes" id="UP000007752">
    <property type="component" value="Chromosome 5"/>
</dbReference>
<gene>
    <name evidence="11" type="ORF">OsJ_17565</name>
</gene>
<evidence type="ECO:0000256" key="2">
    <source>
        <dbReference type="ARBA" id="ARBA00022614"/>
    </source>
</evidence>
<feature type="domain" description="Disease resistance protein winged helix" evidence="9">
    <location>
        <begin position="438"/>
        <end position="507"/>
    </location>
</feature>
<dbReference type="FunFam" id="1.10.10.10:FF:000322">
    <property type="entry name" value="Probable disease resistance protein At1g63360"/>
    <property type="match status" value="1"/>
</dbReference>
<dbReference type="InterPro" id="IPR042197">
    <property type="entry name" value="Apaf_helical"/>
</dbReference>
<protein>
    <recommendedName>
        <fullName evidence="12">NB-ARC domain-containing protein</fullName>
    </recommendedName>
</protein>
<evidence type="ECO:0000259" key="7">
    <source>
        <dbReference type="Pfam" id="PF00931"/>
    </source>
</evidence>
<dbReference type="InterPro" id="IPR041118">
    <property type="entry name" value="Rx_N"/>
</dbReference>
<dbReference type="Gene3D" id="3.40.50.300">
    <property type="entry name" value="P-loop containing nucleotide triphosphate hydrolases"/>
    <property type="match status" value="1"/>
</dbReference>
<name>B9FIW4_ORYSJ</name>
<evidence type="ECO:0000256" key="4">
    <source>
        <dbReference type="ARBA" id="ARBA00022741"/>
    </source>
</evidence>
<dbReference type="Gene3D" id="1.10.8.430">
    <property type="entry name" value="Helical domain of apoptotic protease-activating factors"/>
    <property type="match status" value="1"/>
</dbReference>
<comment type="similarity">
    <text evidence="1">Belongs to the disease resistance NB-LRR family.</text>
</comment>
<dbReference type="SUPFAM" id="SSF52540">
    <property type="entry name" value="P-loop containing nucleoside triphosphate hydrolases"/>
    <property type="match status" value="1"/>
</dbReference>
<dbReference type="GO" id="GO:0009626">
    <property type="term" value="P:plant-type hypersensitive response"/>
    <property type="evidence" value="ECO:0007669"/>
    <property type="project" value="UniProtKB-ARBA"/>
</dbReference>
<evidence type="ECO:0000256" key="3">
    <source>
        <dbReference type="ARBA" id="ARBA00022737"/>
    </source>
</evidence>
<dbReference type="InterPro" id="IPR056789">
    <property type="entry name" value="LRR_R13L1-DRL21"/>
</dbReference>
<feature type="domain" description="R13L1/DRL21-like LRR repeat region" evidence="10">
    <location>
        <begin position="689"/>
        <end position="814"/>
    </location>
</feature>
<keyword evidence="3" id="KW-0677">Repeat</keyword>
<dbReference type="Pfam" id="PF23559">
    <property type="entry name" value="WHD_DRP"/>
    <property type="match status" value="1"/>
</dbReference>
<sequence>MAVMETVEKIISTGINIHGATNLEDDLSCLRASLPNARLVINRGEWGRFKNKDLAVLLTQLKDTTYDTEDLLRKFDDQVLRQKMEDTDRSRAGKFFSSSLYRAKNLICGSKTRIKDAQDKLDKAVDDLERALKPLGLKMEKVQHMPETSSVIGVPQVFGRDKERDLVIEKLASKAKQLKRESIRARPRLAQAKFVSNVSVLPIVSIGGVGKTTLAQFIYNDPRVEAHFGKRIWVCISDLFNKKRITKEIIESITRKEYKSSNSLDALQVELRKQLRRRKFLLVLDDMWPNAKDEWETFFAPLRYGFEGSMILVTTRSPDVANLVASNNCNPFRIEGLDRDIFWEFFKKCAFGKQCPESYPQLHDIGRSIASRLCGSPLAAKTIGRLLNMELTVQHWKTVQNKELWELPNRDNDILPALQLSYLHLPQELKSCFAFCSMFPKGYSFERDEIVGMWVAQGFVAPEGSMRLEDIGIRYLDDLRGRFLLQTDTNCLDQSRYVMHDLIHDMAQSISVDKCFLMQDLSYQNQRRMPHAVRYMSVEVDSESLSQTRDIQYLNKLHSLKFGTILMFEITWFNQLSNILFLSLKGCMLVRLPESIGELHSLRYLDISRSHVQELPEKLWCLYCLQVLDASSSSLEVISPDVTKLINLRRLALPMGCSPKLSEISGLGNMSLLRNLIHFTVGIGNGRKISELKGMNQLSGTLTISSIYNVKSKEEAVEARLIDKQYLQALVLLWRDQPVPRVMNDDNGVAEGLCPPSRIQRLNVDSFAGDSFSPSWFNPESLPTLRMMELRKCIFLRSLSIPSLPSLEELRLTSLGVEFLSPEHLPSIKSIEIRLCRSLQSIPVGSFTELYHLQDLKISWCDNLVCEQAMVLPSSLRRLYINKCGGLDKSFPACLQNLTHLIALNLEYCNMESIPTGTNLQLKYLFLFGCSELSSIEGLHALSSMKYVYISQCTKLQQVEQPFKSDLLTMEEEEEHHKFFEFV</sequence>
<dbReference type="InterPro" id="IPR036388">
    <property type="entry name" value="WH-like_DNA-bd_sf"/>
</dbReference>
<accession>B9FIW4</accession>
<proteinExistence type="inferred from homology"/>
<dbReference type="GO" id="GO:0002758">
    <property type="term" value="P:innate immune response-activating signaling pathway"/>
    <property type="evidence" value="ECO:0007669"/>
    <property type="project" value="UniProtKB-ARBA"/>
</dbReference>
<dbReference type="InterPro" id="IPR002182">
    <property type="entry name" value="NB-ARC"/>
</dbReference>
<keyword evidence="4" id="KW-0547">Nucleotide-binding</keyword>
<dbReference type="InterPro" id="IPR027417">
    <property type="entry name" value="P-loop_NTPase"/>
</dbReference>
<evidence type="ECO:0000256" key="6">
    <source>
        <dbReference type="ARBA" id="ARBA00022840"/>
    </source>
</evidence>
<reference evidence="11" key="2">
    <citation type="submission" date="2008-12" db="EMBL/GenBank/DDBJ databases">
        <title>Improved gene annotation of the rice (Oryza sativa) genomes.</title>
        <authorList>
            <person name="Wang J."/>
            <person name="Li R."/>
            <person name="Fan W."/>
            <person name="Huang Q."/>
            <person name="Zhang J."/>
            <person name="Zhou Y."/>
            <person name="Hu Y."/>
            <person name="Zi S."/>
            <person name="Li J."/>
            <person name="Ni P."/>
            <person name="Zheng H."/>
            <person name="Zhang Y."/>
            <person name="Zhao M."/>
            <person name="Hao Q."/>
            <person name="McDermott J."/>
            <person name="Samudrala R."/>
            <person name="Kristiansen K."/>
            <person name="Wong G.K.-S."/>
        </authorList>
    </citation>
    <scope>NUCLEOTIDE SEQUENCE</scope>
</reference>
<dbReference type="Pfam" id="PF25019">
    <property type="entry name" value="LRR_R13L1-DRL21"/>
    <property type="match status" value="1"/>
</dbReference>
<evidence type="ECO:0000259" key="8">
    <source>
        <dbReference type="Pfam" id="PF18052"/>
    </source>
</evidence>
<dbReference type="PANTHER" id="PTHR36766:SF40">
    <property type="entry name" value="DISEASE RESISTANCE PROTEIN RGA3"/>
    <property type="match status" value="1"/>
</dbReference>
<dbReference type="Pfam" id="PF18052">
    <property type="entry name" value="Rx_N"/>
    <property type="match status" value="1"/>
</dbReference>
<organism evidence="11">
    <name type="scientific">Oryza sativa subsp. japonica</name>
    <name type="common">Rice</name>
    <dbReference type="NCBI Taxonomy" id="39947"/>
    <lineage>
        <taxon>Eukaryota</taxon>
        <taxon>Viridiplantae</taxon>
        <taxon>Streptophyta</taxon>
        <taxon>Embryophyta</taxon>
        <taxon>Tracheophyta</taxon>
        <taxon>Spermatophyta</taxon>
        <taxon>Magnoliopsida</taxon>
        <taxon>Liliopsida</taxon>
        <taxon>Poales</taxon>
        <taxon>Poaceae</taxon>
        <taxon>BOP clade</taxon>
        <taxon>Oryzoideae</taxon>
        <taxon>Oryzeae</taxon>
        <taxon>Oryzinae</taxon>
        <taxon>Oryza</taxon>
        <taxon>Oryza sativa</taxon>
    </lineage>
</organism>
<dbReference type="Gene3D" id="3.80.10.10">
    <property type="entry name" value="Ribonuclease Inhibitor"/>
    <property type="match status" value="2"/>
</dbReference>
<feature type="domain" description="Disease resistance N-terminal" evidence="8">
    <location>
        <begin position="19"/>
        <end position="88"/>
    </location>
</feature>
<dbReference type="InterPro" id="IPR058922">
    <property type="entry name" value="WHD_DRP"/>
</dbReference>
<dbReference type="SUPFAM" id="SSF52058">
    <property type="entry name" value="L domain-like"/>
    <property type="match status" value="1"/>
</dbReference>
<evidence type="ECO:0000259" key="9">
    <source>
        <dbReference type="Pfam" id="PF23559"/>
    </source>
</evidence>
<evidence type="ECO:0000256" key="5">
    <source>
        <dbReference type="ARBA" id="ARBA00022821"/>
    </source>
</evidence>
<keyword evidence="6" id="KW-0067">ATP-binding</keyword>
<dbReference type="Gene3D" id="1.10.10.10">
    <property type="entry name" value="Winged helix-like DNA-binding domain superfamily/Winged helix DNA-binding domain"/>
    <property type="match status" value="1"/>
</dbReference>
<dbReference type="Pfam" id="PF00931">
    <property type="entry name" value="NB-ARC"/>
    <property type="match status" value="1"/>
</dbReference>
<dbReference type="GO" id="GO:0042742">
    <property type="term" value="P:defense response to bacterium"/>
    <property type="evidence" value="ECO:0007669"/>
    <property type="project" value="UniProtKB-ARBA"/>
</dbReference>
<dbReference type="GO" id="GO:0005524">
    <property type="term" value="F:ATP binding"/>
    <property type="evidence" value="ECO:0007669"/>
    <property type="project" value="UniProtKB-KW"/>
</dbReference>
<evidence type="ECO:0000313" key="11">
    <source>
        <dbReference type="EMBL" id="EEE62762.1"/>
    </source>
</evidence>
<keyword evidence="5" id="KW-0611">Plant defense</keyword>
<dbReference type="AlphaFoldDB" id="B9FIW4"/>
<dbReference type="GO" id="GO:0043531">
    <property type="term" value="F:ADP binding"/>
    <property type="evidence" value="ECO:0007669"/>
    <property type="project" value="InterPro"/>
</dbReference>
<dbReference type="EMBL" id="CM000142">
    <property type="protein sequence ID" value="EEE62762.1"/>
    <property type="molecule type" value="Genomic_DNA"/>
</dbReference>
<dbReference type="PANTHER" id="PTHR36766">
    <property type="entry name" value="PLANT BROAD-SPECTRUM MILDEW RESISTANCE PROTEIN RPW8"/>
    <property type="match status" value="1"/>
</dbReference>
<reference evidence="11" key="1">
    <citation type="journal article" date="2005" name="PLoS Biol.">
        <title>The genomes of Oryza sativa: a history of duplications.</title>
        <authorList>
            <person name="Yu J."/>
            <person name="Wang J."/>
            <person name="Lin W."/>
            <person name="Li S."/>
            <person name="Li H."/>
            <person name="Zhou J."/>
            <person name="Ni P."/>
            <person name="Dong W."/>
            <person name="Hu S."/>
            <person name="Zeng C."/>
            <person name="Zhang J."/>
            <person name="Zhang Y."/>
            <person name="Li R."/>
            <person name="Xu Z."/>
            <person name="Li S."/>
            <person name="Li X."/>
            <person name="Zheng H."/>
            <person name="Cong L."/>
            <person name="Lin L."/>
            <person name="Yin J."/>
            <person name="Geng J."/>
            <person name="Li G."/>
            <person name="Shi J."/>
            <person name="Liu J."/>
            <person name="Lv H."/>
            <person name="Li J."/>
            <person name="Wang J."/>
            <person name="Deng Y."/>
            <person name="Ran L."/>
            <person name="Shi X."/>
            <person name="Wang X."/>
            <person name="Wu Q."/>
            <person name="Li C."/>
            <person name="Ren X."/>
            <person name="Wang J."/>
            <person name="Wang X."/>
            <person name="Li D."/>
            <person name="Liu D."/>
            <person name="Zhang X."/>
            <person name="Ji Z."/>
            <person name="Zhao W."/>
            <person name="Sun Y."/>
            <person name="Zhang Z."/>
            <person name="Bao J."/>
            <person name="Han Y."/>
            <person name="Dong L."/>
            <person name="Ji J."/>
            <person name="Chen P."/>
            <person name="Wu S."/>
            <person name="Liu J."/>
            <person name="Xiao Y."/>
            <person name="Bu D."/>
            <person name="Tan J."/>
            <person name="Yang L."/>
            <person name="Ye C."/>
            <person name="Zhang J."/>
            <person name="Xu J."/>
            <person name="Zhou Y."/>
            <person name="Yu Y."/>
            <person name="Zhang B."/>
            <person name="Zhuang S."/>
            <person name="Wei H."/>
            <person name="Liu B."/>
            <person name="Lei M."/>
            <person name="Yu H."/>
            <person name="Li Y."/>
            <person name="Xu H."/>
            <person name="Wei S."/>
            <person name="He X."/>
            <person name="Fang L."/>
            <person name="Zhang Z."/>
            <person name="Zhang Y."/>
            <person name="Huang X."/>
            <person name="Su Z."/>
            <person name="Tong W."/>
            <person name="Li J."/>
            <person name="Tong Z."/>
            <person name="Li S."/>
            <person name="Ye J."/>
            <person name="Wang L."/>
            <person name="Fang L."/>
            <person name="Lei T."/>
            <person name="Chen C."/>
            <person name="Chen H."/>
            <person name="Xu Z."/>
            <person name="Li H."/>
            <person name="Huang H."/>
            <person name="Zhang F."/>
            <person name="Xu H."/>
            <person name="Li N."/>
            <person name="Zhao C."/>
            <person name="Li S."/>
            <person name="Dong L."/>
            <person name="Huang Y."/>
            <person name="Li L."/>
            <person name="Xi Y."/>
            <person name="Qi Q."/>
            <person name="Li W."/>
            <person name="Zhang B."/>
            <person name="Hu W."/>
            <person name="Zhang Y."/>
            <person name="Tian X."/>
            <person name="Jiao Y."/>
            <person name="Liang X."/>
            <person name="Jin J."/>
            <person name="Gao L."/>
            <person name="Zheng W."/>
            <person name="Hao B."/>
            <person name="Liu S."/>
            <person name="Wang W."/>
            <person name="Yuan L."/>
            <person name="Cao M."/>
            <person name="McDermott J."/>
            <person name="Samudrala R."/>
            <person name="Wang J."/>
            <person name="Wong G.K."/>
            <person name="Yang H."/>
        </authorList>
    </citation>
    <scope>NUCLEOTIDE SEQUENCE [LARGE SCALE GENOMIC DNA]</scope>
</reference>
<dbReference type="PRINTS" id="PR00364">
    <property type="entry name" value="DISEASERSIST"/>
</dbReference>
<evidence type="ECO:0008006" key="12">
    <source>
        <dbReference type="Google" id="ProtNLM"/>
    </source>
</evidence>
<feature type="domain" description="NB-ARC" evidence="7">
    <location>
        <begin position="196"/>
        <end position="353"/>
    </location>
</feature>
<evidence type="ECO:0000256" key="1">
    <source>
        <dbReference type="ARBA" id="ARBA00008894"/>
    </source>
</evidence>
<keyword evidence="2" id="KW-0433">Leucine-rich repeat</keyword>